<comment type="similarity">
    <text evidence="1 3">Belongs to the type-B carboxylesterase/lipase family.</text>
</comment>
<organism evidence="5 6">
    <name type="scientific">Streptomyces griseiscabiei</name>
    <dbReference type="NCBI Taxonomy" id="2993540"/>
    <lineage>
        <taxon>Bacteria</taxon>
        <taxon>Bacillati</taxon>
        <taxon>Actinomycetota</taxon>
        <taxon>Actinomycetes</taxon>
        <taxon>Kitasatosporales</taxon>
        <taxon>Streptomycetaceae</taxon>
        <taxon>Streptomyces</taxon>
    </lineage>
</organism>
<gene>
    <name evidence="5" type="ORF">PV517_38630</name>
</gene>
<dbReference type="EMBL" id="JARAVY010000021">
    <property type="protein sequence ID" value="MDX2914576.1"/>
    <property type="molecule type" value="Genomic_DNA"/>
</dbReference>
<dbReference type="Pfam" id="PF00135">
    <property type="entry name" value="COesterase"/>
    <property type="match status" value="1"/>
</dbReference>
<dbReference type="InterPro" id="IPR050309">
    <property type="entry name" value="Type-B_Carboxylest/Lipase"/>
</dbReference>
<dbReference type="Proteomes" id="UP001271723">
    <property type="component" value="Unassembled WGS sequence"/>
</dbReference>
<dbReference type="InterPro" id="IPR019826">
    <property type="entry name" value="Carboxylesterase_B_AS"/>
</dbReference>
<dbReference type="SUPFAM" id="SSF53474">
    <property type="entry name" value="alpha/beta-Hydrolases"/>
    <property type="match status" value="1"/>
</dbReference>
<keyword evidence="6" id="KW-1185">Reference proteome</keyword>
<dbReference type="Gene3D" id="3.40.50.1820">
    <property type="entry name" value="alpha/beta hydrolase"/>
    <property type="match status" value="1"/>
</dbReference>
<evidence type="ECO:0000313" key="6">
    <source>
        <dbReference type="Proteomes" id="UP001271723"/>
    </source>
</evidence>
<dbReference type="InterPro" id="IPR002018">
    <property type="entry name" value="CarbesteraseB"/>
</dbReference>
<evidence type="ECO:0000256" key="2">
    <source>
        <dbReference type="ARBA" id="ARBA00022801"/>
    </source>
</evidence>
<evidence type="ECO:0000313" key="5">
    <source>
        <dbReference type="EMBL" id="MDX2914576.1"/>
    </source>
</evidence>
<accession>A0ABU4LFQ1</accession>
<dbReference type="EC" id="3.1.1.-" evidence="3"/>
<proteinExistence type="inferred from homology"/>
<dbReference type="InterPro" id="IPR029058">
    <property type="entry name" value="AB_hydrolase_fold"/>
</dbReference>
<dbReference type="RefSeq" id="WP_179203287.1">
    <property type="nucleotide sequence ID" value="NZ_JAGJBZ010000001.1"/>
</dbReference>
<feature type="domain" description="Carboxylesterase type B" evidence="4">
    <location>
        <begin position="10"/>
        <end position="488"/>
    </location>
</feature>
<name>A0ABU4LFQ1_9ACTN</name>
<protein>
    <recommendedName>
        <fullName evidence="3">Carboxylic ester hydrolase</fullName>
        <ecNumber evidence="3">3.1.1.-</ecNumber>
    </recommendedName>
</protein>
<evidence type="ECO:0000256" key="1">
    <source>
        <dbReference type="ARBA" id="ARBA00005964"/>
    </source>
</evidence>
<dbReference type="PANTHER" id="PTHR11559">
    <property type="entry name" value="CARBOXYLESTERASE"/>
    <property type="match status" value="1"/>
</dbReference>
<evidence type="ECO:0000256" key="3">
    <source>
        <dbReference type="RuleBase" id="RU361235"/>
    </source>
</evidence>
<evidence type="ECO:0000259" key="4">
    <source>
        <dbReference type="Pfam" id="PF00135"/>
    </source>
</evidence>
<sequence>MSDRPTVVDGGLVRGVPDENGTGTVFRGIPYAAPPTGDRRWRSPAPVVPWDGERLCDRFGSTCLQPMVPRDGLMALYAWAEPPECGISEDCLYLNVWSSAESSEERRPVVFWVFGGGNRVGSGSHPCTWGHNLSRQGAVVVTVNYRLGPLGFLAHPALDDEAGTSGNYAGQDLVAALQWVQRNIAGFGGDPECVTIAGQSAGAGHVQSLMASPMARGLFHRAVGLSGGRFDAEPFGYRTESREQAERKSVETLARAGVRTLEEMRNHPADQLWGPRNFWNIIVDDRFLTETAQDAFRAGRQADVPFLAGFDADEASPFPAPDRWTTAGLAEGLVKDFGPEVAARLLELYPAATDEEARDAAYRLRTEGGFAWQVWRWAGLHQATASSPTWLARFEQPLPLPPGKRFRQPRPPRGYGAFHGSDLFYLFDTLETRPDFAWTEDDRTVARLSSAAFLAFARTGDPAAEGLPSWPRFSPREAVALHMRPEPVADVLSERDRLAFFDTVFTPDGVTRTRTGDSAHVR</sequence>
<reference evidence="5 6" key="1">
    <citation type="journal article" date="2023" name="Microb. Genom.">
        <title>Mesoterricola silvestris gen. nov., sp. nov., Mesoterricola sediminis sp. nov., Geothrix oryzae sp. nov., Geothrix edaphica sp. nov., Geothrix rubra sp. nov., and Geothrix limicola sp. nov., six novel members of Acidobacteriota isolated from soils.</title>
        <authorList>
            <person name="Weisberg A.J."/>
            <person name="Pearce E."/>
            <person name="Kramer C.G."/>
            <person name="Chang J.H."/>
            <person name="Clarke C.R."/>
        </authorList>
    </citation>
    <scope>NUCLEOTIDE SEQUENCE [LARGE SCALE GENOMIC DNA]</scope>
    <source>
        <strain evidence="5 6">NRRL_B-2795</strain>
    </source>
</reference>
<dbReference type="PROSITE" id="PS00122">
    <property type="entry name" value="CARBOXYLESTERASE_B_1"/>
    <property type="match status" value="1"/>
</dbReference>
<keyword evidence="2 3" id="KW-0378">Hydrolase</keyword>
<comment type="caution">
    <text evidence="5">The sequence shown here is derived from an EMBL/GenBank/DDBJ whole genome shotgun (WGS) entry which is preliminary data.</text>
</comment>